<name>A0A819TA75_9BILA</name>
<feature type="repeat" description="TPR" evidence="3">
    <location>
        <begin position="674"/>
        <end position="707"/>
    </location>
</feature>
<proteinExistence type="predicted"/>
<dbReference type="SUPFAM" id="SSF56399">
    <property type="entry name" value="ADP-ribosylation"/>
    <property type="match status" value="1"/>
</dbReference>
<evidence type="ECO:0000313" key="6">
    <source>
        <dbReference type="Proteomes" id="UP000663836"/>
    </source>
</evidence>
<dbReference type="SUPFAM" id="SSF48452">
    <property type="entry name" value="TPR-like"/>
    <property type="match status" value="3"/>
</dbReference>
<dbReference type="InterPro" id="IPR019734">
    <property type="entry name" value="TPR_rpt"/>
</dbReference>
<gene>
    <name evidence="5" type="ORF">JBS370_LOCUS30905</name>
    <name evidence="4" type="ORF">ZHD862_LOCUS35709</name>
</gene>
<dbReference type="SMART" id="SM00028">
    <property type="entry name" value="TPR"/>
    <property type="match status" value="7"/>
</dbReference>
<keyword evidence="1" id="KW-0677">Repeat</keyword>
<keyword evidence="2 3" id="KW-0802">TPR repeat</keyword>
<dbReference type="InterPro" id="IPR011990">
    <property type="entry name" value="TPR-like_helical_dom_sf"/>
</dbReference>
<evidence type="ECO:0000313" key="4">
    <source>
        <dbReference type="EMBL" id="CAF1461368.1"/>
    </source>
</evidence>
<dbReference type="Pfam" id="PF13424">
    <property type="entry name" value="TPR_12"/>
    <property type="match status" value="3"/>
</dbReference>
<dbReference type="Pfam" id="PF13374">
    <property type="entry name" value="TPR_10"/>
    <property type="match status" value="1"/>
</dbReference>
<dbReference type="EMBL" id="CAJOBD010007358">
    <property type="protein sequence ID" value="CAF4084687.1"/>
    <property type="molecule type" value="Genomic_DNA"/>
</dbReference>
<feature type="non-terminal residue" evidence="5">
    <location>
        <position position="1"/>
    </location>
</feature>
<dbReference type="PANTHER" id="PTHR45641">
    <property type="entry name" value="TETRATRICOPEPTIDE REPEAT PROTEIN (AFU_ORTHOLOGUE AFUA_6G03870)"/>
    <property type="match status" value="1"/>
</dbReference>
<dbReference type="PROSITE" id="PS50005">
    <property type="entry name" value="TPR"/>
    <property type="match status" value="4"/>
</dbReference>
<evidence type="ECO:0000313" key="5">
    <source>
        <dbReference type="EMBL" id="CAF4084687.1"/>
    </source>
</evidence>
<dbReference type="Proteomes" id="UP000663864">
    <property type="component" value="Unassembled WGS sequence"/>
</dbReference>
<reference evidence="5" key="1">
    <citation type="submission" date="2021-02" db="EMBL/GenBank/DDBJ databases">
        <authorList>
            <person name="Nowell W R."/>
        </authorList>
    </citation>
    <scope>NUCLEOTIDE SEQUENCE</scope>
</reference>
<evidence type="ECO:0000256" key="3">
    <source>
        <dbReference type="PROSITE-ProRule" id="PRU00339"/>
    </source>
</evidence>
<feature type="repeat" description="TPR" evidence="3">
    <location>
        <begin position="403"/>
        <end position="436"/>
    </location>
</feature>
<protein>
    <recommendedName>
        <fullName evidence="7">Tetratricopeptide repeat protein</fullName>
    </recommendedName>
</protein>
<comment type="caution">
    <text evidence="5">The sequence shown here is derived from an EMBL/GenBank/DDBJ whole genome shotgun (WGS) entry which is preliminary data.</text>
</comment>
<dbReference type="AlphaFoldDB" id="A0A819TA75"/>
<accession>A0A819TA75</accession>
<dbReference type="EMBL" id="CAJNOT010005290">
    <property type="protein sequence ID" value="CAF1461368.1"/>
    <property type="molecule type" value="Genomic_DNA"/>
</dbReference>
<dbReference type="Gene3D" id="3.90.176.10">
    <property type="entry name" value="Toxin ADP-ribosyltransferase, Chain A, domain 1"/>
    <property type="match status" value="1"/>
</dbReference>
<feature type="repeat" description="TPR" evidence="3">
    <location>
        <begin position="632"/>
        <end position="665"/>
    </location>
</feature>
<dbReference type="Proteomes" id="UP000663836">
    <property type="component" value="Unassembled WGS sequence"/>
</dbReference>
<evidence type="ECO:0000256" key="2">
    <source>
        <dbReference type="ARBA" id="ARBA00022803"/>
    </source>
</evidence>
<organism evidence="5 6">
    <name type="scientific">Rotaria sordida</name>
    <dbReference type="NCBI Taxonomy" id="392033"/>
    <lineage>
        <taxon>Eukaryota</taxon>
        <taxon>Metazoa</taxon>
        <taxon>Spiralia</taxon>
        <taxon>Gnathifera</taxon>
        <taxon>Rotifera</taxon>
        <taxon>Eurotatoria</taxon>
        <taxon>Bdelloidea</taxon>
        <taxon>Philodinida</taxon>
        <taxon>Philodinidae</taxon>
        <taxon>Rotaria</taxon>
    </lineage>
</organism>
<evidence type="ECO:0000256" key="1">
    <source>
        <dbReference type="ARBA" id="ARBA00022737"/>
    </source>
</evidence>
<feature type="repeat" description="TPR" evidence="3">
    <location>
        <begin position="445"/>
        <end position="478"/>
    </location>
</feature>
<dbReference type="Gene3D" id="1.25.40.10">
    <property type="entry name" value="Tetratricopeptide repeat domain"/>
    <property type="match status" value="3"/>
</dbReference>
<sequence length="715" mass="85098">MLFQIDTLPQINSIFIFDFDKNQGKELIYQYSKFIGIYTELDDLYSSIEEQIDLDDELFQTFSFFDQSEYLTHDLSKQTSDLLWYQFFNNIILQSSSDQLAKNEMIDFCRQYYQNNLKYLKLIHDFEREYSSNKVIQWYLNKSLPYKMIKRALQIKDMDQQYALRYFMCDLVQSFTDQHQNKIPYDNENLTVYRGMKLWNDQLKEFKKNERKLLLSHGFLTATRHRSDALNFAGKSIRQTNLISVVFEIDLNSQDFNKFVIFTDIDKCNKYSKQDDILFSLDTIFHLDNIEFYENFWMIKMHPTNEGKAILKEYIEDTHRQIEDLSMEILFGRLMLDMGQWNQSQTYFERLLIDSNSTDQAWIEYSLGEIHHLKSEWNMARKYYDRAYYRMIDPKQRRIKDSALVLSDIGETLCEQGKFEEAMNYHQQALTIRKEYYSSHHMHIATSLRNIGDIFFIQNKNDEALSYFQQALSEKKYDEALRFYEQAQSLLINIGNSYPSDQWLMADTLRNIGYVLYLQDKNEEAVVYQQRALSIKEKILSQDHTEIMSICIEISRSLRCQAKYTDACEFQQRALTIQEKINPLNYSSIVDRLNDIANIFGDQGKYDEALLYQQRALGIREEHYSSDHKIIANDLISIGYLRMQLKQYDEAIEVYQRALSIRDEFCSSDQAAIANNLQRIGYVLEKQTKYDDALELRQKALKIYETLYLDGYAST</sequence>
<evidence type="ECO:0008006" key="7">
    <source>
        <dbReference type="Google" id="ProtNLM"/>
    </source>
</evidence>